<name>A0ABM1ZPT4_AEDAL</name>
<feature type="compositionally biased region" description="Basic and acidic residues" evidence="1">
    <location>
        <begin position="173"/>
        <end position="184"/>
    </location>
</feature>
<feature type="region of interest" description="Disordered" evidence="1">
    <location>
        <begin position="72"/>
        <end position="223"/>
    </location>
</feature>
<proteinExistence type="predicted"/>
<dbReference type="RefSeq" id="XP_062704361.1">
    <property type="nucleotide sequence ID" value="XM_062848377.1"/>
</dbReference>
<dbReference type="Proteomes" id="UP000069940">
    <property type="component" value="Unassembled WGS sequence"/>
</dbReference>
<evidence type="ECO:0000313" key="2">
    <source>
        <dbReference type="EnsemblMetazoa" id="AALFPA23_020509.P30285"/>
    </source>
</evidence>
<sequence length="223" mass="25694">MVELNRKVIELHEYEKGRNNVHSEIKQRVSSLRYAVLEADREHTVLRKSAETAEKALKLALEQIVAVEASTELQETPKGRRKKSSNKRDRATPGEEERPKKTKNVQGSEVSSNERANSDWNVVKNRKEKKKNQPKKEESKGNNRIETGRKPARDERRSKENRQERRLPHRERHMRDALLVKANDKQSVASSFFADLPADQQQRDLGSTPTEQERTTPGGIKTL</sequence>
<evidence type="ECO:0000256" key="1">
    <source>
        <dbReference type="SAM" id="MobiDB-lite"/>
    </source>
</evidence>
<accession>A0ABM1ZPT4</accession>
<protein>
    <submittedName>
        <fullName evidence="2">Uncharacterized protein</fullName>
    </submittedName>
</protein>
<evidence type="ECO:0000313" key="3">
    <source>
        <dbReference type="Proteomes" id="UP000069940"/>
    </source>
</evidence>
<reference evidence="3" key="1">
    <citation type="journal article" date="2015" name="Proc. Natl. Acad. Sci. U.S.A.">
        <title>Genome sequence of the Asian Tiger mosquito, Aedes albopictus, reveals insights into its biology, genetics, and evolution.</title>
        <authorList>
            <person name="Chen X.G."/>
            <person name="Jiang X."/>
            <person name="Gu J."/>
            <person name="Xu M."/>
            <person name="Wu Y."/>
            <person name="Deng Y."/>
            <person name="Zhang C."/>
            <person name="Bonizzoni M."/>
            <person name="Dermauw W."/>
            <person name="Vontas J."/>
            <person name="Armbruster P."/>
            <person name="Huang X."/>
            <person name="Yang Y."/>
            <person name="Zhang H."/>
            <person name="He W."/>
            <person name="Peng H."/>
            <person name="Liu Y."/>
            <person name="Wu K."/>
            <person name="Chen J."/>
            <person name="Lirakis M."/>
            <person name="Topalis P."/>
            <person name="Van Leeuwen T."/>
            <person name="Hall A.B."/>
            <person name="Jiang X."/>
            <person name="Thorpe C."/>
            <person name="Mueller R.L."/>
            <person name="Sun C."/>
            <person name="Waterhouse R.M."/>
            <person name="Yan G."/>
            <person name="Tu Z.J."/>
            <person name="Fang X."/>
            <person name="James A.A."/>
        </authorList>
    </citation>
    <scope>NUCLEOTIDE SEQUENCE [LARGE SCALE GENOMIC DNA]</scope>
    <source>
        <strain evidence="3">Foshan</strain>
    </source>
</reference>
<organism evidence="2 3">
    <name type="scientific">Aedes albopictus</name>
    <name type="common">Asian tiger mosquito</name>
    <name type="synonym">Stegomyia albopicta</name>
    <dbReference type="NCBI Taxonomy" id="7160"/>
    <lineage>
        <taxon>Eukaryota</taxon>
        <taxon>Metazoa</taxon>
        <taxon>Ecdysozoa</taxon>
        <taxon>Arthropoda</taxon>
        <taxon>Hexapoda</taxon>
        <taxon>Insecta</taxon>
        <taxon>Pterygota</taxon>
        <taxon>Neoptera</taxon>
        <taxon>Endopterygota</taxon>
        <taxon>Diptera</taxon>
        <taxon>Nematocera</taxon>
        <taxon>Culicoidea</taxon>
        <taxon>Culicidae</taxon>
        <taxon>Culicinae</taxon>
        <taxon>Aedini</taxon>
        <taxon>Aedes</taxon>
        <taxon>Stegomyia</taxon>
    </lineage>
</organism>
<feature type="compositionally biased region" description="Basic and acidic residues" evidence="1">
    <location>
        <begin position="134"/>
        <end position="166"/>
    </location>
</feature>
<feature type="compositionally biased region" description="Basic residues" evidence="1">
    <location>
        <begin position="124"/>
        <end position="133"/>
    </location>
</feature>
<feature type="compositionally biased region" description="Polar residues" evidence="1">
    <location>
        <begin position="199"/>
        <end position="210"/>
    </location>
</feature>
<dbReference type="GeneID" id="134286716"/>
<keyword evidence="3" id="KW-1185">Reference proteome</keyword>
<feature type="compositionally biased region" description="Basic and acidic residues" evidence="1">
    <location>
        <begin position="86"/>
        <end position="99"/>
    </location>
</feature>
<feature type="compositionally biased region" description="Polar residues" evidence="1">
    <location>
        <begin position="104"/>
        <end position="120"/>
    </location>
</feature>
<dbReference type="EnsemblMetazoa" id="AALFPA23_020509.R30285">
    <property type="protein sequence ID" value="AALFPA23_020509.P30285"/>
    <property type="gene ID" value="AALFPA23_020509"/>
</dbReference>
<reference evidence="2" key="2">
    <citation type="submission" date="2025-05" db="UniProtKB">
        <authorList>
            <consortium name="EnsemblMetazoa"/>
        </authorList>
    </citation>
    <scope>IDENTIFICATION</scope>
    <source>
        <strain evidence="2">Foshan</strain>
    </source>
</reference>